<proteinExistence type="predicted"/>
<dbReference type="Gene3D" id="3.40.50.300">
    <property type="entry name" value="P-loop containing nucleotide triphosphate hydrolases"/>
    <property type="match status" value="2"/>
</dbReference>
<dbReference type="InterPro" id="IPR038734">
    <property type="entry name" value="YhaN_AAA"/>
</dbReference>
<gene>
    <name evidence="4" type="ORF">A5821_002022</name>
</gene>
<accession>A0AAQ3Y7V2</accession>
<feature type="domain" description="YhaN AAA" evidence="3">
    <location>
        <begin position="1"/>
        <end position="201"/>
    </location>
</feature>
<protein>
    <recommendedName>
        <fullName evidence="3">YhaN AAA domain-containing protein</fullName>
    </recommendedName>
</protein>
<evidence type="ECO:0000313" key="5">
    <source>
        <dbReference type="Proteomes" id="UP000194948"/>
    </source>
</evidence>
<keyword evidence="2" id="KW-0812">Transmembrane</keyword>
<keyword evidence="2" id="KW-0472">Membrane</keyword>
<feature type="transmembrane region" description="Helical" evidence="2">
    <location>
        <begin position="450"/>
        <end position="469"/>
    </location>
</feature>
<evidence type="ECO:0000259" key="3">
    <source>
        <dbReference type="Pfam" id="PF13514"/>
    </source>
</evidence>
<dbReference type="AlphaFoldDB" id="A0AAQ3Y7V2"/>
<evidence type="ECO:0000313" key="4">
    <source>
        <dbReference type="EMBL" id="WYK00896.1"/>
    </source>
</evidence>
<feature type="coiled-coil region" evidence="1">
    <location>
        <begin position="182"/>
        <end position="240"/>
    </location>
</feature>
<keyword evidence="5" id="KW-1185">Reference proteome</keyword>
<dbReference type="RefSeq" id="WP_086314451.1">
    <property type="nucleotide sequence ID" value="NZ_CP147244.1"/>
</dbReference>
<feature type="transmembrane region" description="Helical" evidence="2">
    <location>
        <begin position="426"/>
        <end position="444"/>
    </location>
</feature>
<keyword evidence="2" id="KW-1133">Transmembrane helix</keyword>
<dbReference type="Proteomes" id="UP000194948">
    <property type="component" value="Chromosome"/>
</dbReference>
<dbReference type="PANTHER" id="PTHR41259">
    <property type="entry name" value="DOUBLE-STRAND BREAK REPAIR RAD50 ATPASE, PUTATIVE-RELATED"/>
    <property type="match status" value="1"/>
</dbReference>
<organism evidence="4 5">
    <name type="scientific">Candidatus Enterococcus palustris</name>
    <dbReference type="NCBI Taxonomy" id="1834189"/>
    <lineage>
        <taxon>Bacteria</taxon>
        <taxon>Bacillati</taxon>
        <taxon>Bacillota</taxon>
        <taxon>Bacilli</taxon>
        <taxon>Lactobacillales</taxon>
        <taxon>Enterococcaceae</taxon>
        <taxon>Enterococcus</taxon>
    </lineage>
</organism>
<reference evidence="4" key="1">
    <citation type="submission" date="2017-05" db="EMBL/GenBank/DDBJ databases">
        <authorList>
            <consortium name="The Broad Institute Genomics Platform"/>
            <consortium name="The Broad Institute Genomic Center for Infectious Diseases"/>
            <person name="Earl A."/>
            <person name="Manson A."/>
            <person name="Schwartman J."/>
            <person name="Gilmore M."/>
            <person name="Abouelleil A."/>
            <person name="Cao P."/>
            <person name="Chapman S."/>
            <person name="Cusick C."/>
            <person name="Shea T."/>
            <person name="Young S."/>
            <person name="Neafsey D."/>
            <person name="Nusbaum C."/>
            <person name="Birren B."/>
        </authorList>
    </citation>
    <scope>NUCLEOTIDE SEQUENCE</scope>
    <source>
        <strain evidence="4">7F3_DIV0205</strain>
    </source>
</reference>
<dbReference type="InterPro" id="IPR027417">
    <property type="entry name" value="P-loop_NTPase"/>
</dbReference>
<dbReference type="EMBL" id="CP147244">
    <property type="protein sequence ID" value="WYK00896.1"/>
    <property type="molecule type" value="Genomic_DNA"/>
</dbReference>
<dbReference type="SUPFAM" id="SSF52540">
    <property type="entry name" value="P-loop containing nucleoside triphosphate hydrolases"/>
    <property type="match status" value="1"/>
</dbReference>
<name>A0AAQ3Y7V2_9ENTE</name>
<feature type="coiled-coil region" evidence="1">
    <location>
        <begin position="545"/>
        <end position="579"/>
    </location>
</feature>
<evidence type="ECO:0000256" key="1">
    <source>
        <dbReference type="SAM" id="Coils"/>
    </source>
</evidence>
<sequence length="898" mass="105438">MKLIAIELVGFGKWQQHKIEFLPKNQLFFGTNEAGKSTIYQFIQAMLFGFPPKGKRKKDYQPKNGAAYGGRLWFSHPIYGEVQVERFKGQNKGQAKVYFNDQIGDESTLEKMLHPLTKELFQSVFTFQQEQLSQLEKLSEEELQTSLLSLGLSGSQQLLVSREDYFKRAQVVYKGKGSQPPLNQKLNAYQLLQQKINEKEQQERPFQQLIAELAGTERSIAEKRQKAQELKTQLALVEKQVMNLPLYEELQSIEHTKTDTVLTPDEKETLLSIYQQHRFLSEELTRLNQNIAAQSETEAQTEDYQFYLKEEGHIQQLLNQRYEIDKLLSEINWMTQSLQQNKQEMFPLEKQWGWNSKTPPQLTFEEQAVNELRDEIVARTVKLQTTQTDLKLLEEEIATREENLSTFETINKEMFRKNHRQTKKTVNLFYCGVAGLCLLLSFFLPTPLRYGTFLLSAGFLIAGLFPLFYQPKDTYEGEKRQWQEKLSQLDYLNDQLLKIKAEIKKINEEEKEMSEYIAQKVKENHLGRMDQVEFWLTHRTDITRYLILLNTNQELENQLKEDQKRMTKLAEQTERYTARLPIAGTSLGERIRVISNFADKMEKVRFAQEYQADAYTRQTIREVKEKQQQVTDQARPLLHRFQIASINEIPNKIKGYQEANANYKRKQELQRMLVGVYPESSDPKQLPSRQIALTQTLNDVEESIQQLQEKEQKLLYQRQQMLADGTLDELYQKRAELMTEIEELALNWSANQLAGQVLMDLLTELSEKQLPNLLKKATDYFKLLTRNTYRAIQLQEEQLIVVREDQQRFMLHELSTGTRDQVIMAVRFAFLYLQEHRSLCPIMIDDGWLHYDSQRKEQLAQLFAVFSEHQQVICFSSDQEMVSYYKELKQPIIELEGA</sequence>
<dbReference type="PANTHER" id="PTHR41259:SF1">
    <property type="entry name" value="DOUBLE-STRAND BREAK REPAIR RAD50 ATPASE, PUTATIVE-RELATED"/>
    <property type="match status" value="1"/>
</dbReference>
<evidence type="ECO:0000256" key="2">
    <source>
        <dbReference type="SAM" id="Phobius"/>
    </source>
</evidence>
<dbReference type="Pfam" id="PF13514">
    <property type="entry name" value="AAA_27"/>
    <property type="match status" value="1"/>
</dbReference>
<feature type="coiled-coil region" evidence="1">
    <location>
        <begin position="690"/>
        <end position="747"/>
    </location>
</feature>
<feature type="coiled-coil region" evidence="1">
    <location>
        <begin position="489"/>
        <end position="519"/>
    </location>
</feature>
<keyword evidence="1" id="KW-0175">Coiled coil</keyword>
<reference evidence="4" key="2">
    <citation type="submission" date="2024-03" db="EMBL/GenBank/DDBJ databases">
        <title>The Genome Sequence of Enterococcus sp. DIV0205d.</title>
        <authorList>
            <consortium name="The Broad Institute Genomics Platform"/>
            <consortium name="The Broad Institute Microbial Omics Core"/>
            <consortium name="The Broad Institute Genomic Center for Infectious Diseases"/>
            <person name="Earl A."/>
            <person name="Manson A."/>
            <person name="Gilmore M."/>
            <person name="Schwartman J."/>
            <person name="Shea T."/>
            <person name="Abouelleil A."/>
            <person name="Cao P."/>
            <person name="Chapman S."/>
            <person name="Cusick C."/>
            <person name="Young S."/>
            <person name="Neafsey D."/>
            <person name="Nusbaum C."/>
            <person name="Birren B."/>
        </authorList>
    </citation>
    <scope>NUCLEOTIDE SEQUENCE</scope>
    <source>
        <strain evidence="4">7F3_DIV0205</strain>
    </source>
</reference>